<dbReference type="EMBL" id="CAJOBR010002349">
    <property type="protein sequence ID" value="CAF4675589.1"/>
    <property type="molecule type" value="Genomic_DNA"/>
</dbReference>
<evidence type="ECO:0000313" key="3">
    <source>
        <dbReference type="Proteomes" id="UP000663872"/>
    </source>
</evidence>
<sequence>MSQLCPINKCARTSRGLCDCCQKNLCLQHLSEHNALLVAELNPFTDEINALGNRLSTLNIQNITSNHHQKLQQWRDDCFKKINYFFERKCQEIDQLINEKVEQHRKQLNEISLKIADRINAQETTRKDIDSLNSSIAHLKTEMNKIEQICFTIDTRPLVIDDSFVVIQKTTEHEIDLSTLWRAYRTIDRPEDSFLSLADNDQHLLLHLNPNLCLFDREMNKVNQVLWNQLDIQDMCWSSTLDQFIVLGRKTIFLISENTMSINEVKAIREGDWLSCTCSDTVLFVSTNELGSSIVEFALVPTMKSIKKWKSPITCTKDNYIDGIVYKNENLALMIMNDIKKSLRIELRSASNLDYIWSIPLDVTCVKTIPFRCCALTCNEWLIVDYETEQMLQITKDGEIKTILHYYPRPYRATLFEGNKLVIVTTDSVLLHSIQ</sequence>
<reference evidence="1" key="1">
    <citation type="submission" date="2021-02" db="EMBL/GenBank/DDBJ databases">
        <authorList>
            <person name="Nowell W R."/>
        </authorList>
    </citation>
    <scope>NUCLEOTIDE SEQUENCE</scope>
</reference>
<dbReference type="AlphaFoldDB" id="A0A817ZTK3"/>
<comment type="caution">
    <text evidence="1">The sequence shown here is derived from an EMBL/GenBank/DDBJ whole genome shotgun (WGS) entry which is preliminary data.</text>
</comment>
<evidence type="ECO:0000313" key="2">
    <source>
        <dbReference type="EMBL" id="CAF4675589.1"/>
    </source>
</evidence>
<protein>
    <submittedName>
        <fullName evidence="1">Uncharacterized protein</fullName>
    </submittedName>
</protein>
<organism evidence="1 3">
    <name type="scientific">Rotaria socialis</name>
    <dbReference type="NCBI Taxonomy" id="392032"/>
    <lineage>
        <taxon>Eukaryota</taxon>
        <taxon>Metazoa</taxon>
        <taxon>Spiralia</taxon>
        <taxon>Gnathifera</taxon>
        <taxon>Rotifera</taxon>
        <taxon>Eurotatoria</taxon>
        <taxon>Bdelloidea</taxon>
        <taxon>Philodinida</taxon>
        <taxon>Philodinidae</taxon>
        <taxon>Rotaria</taxon>
    </lineage>
</organism>
<name>A0A817ZTK3_9BILA</name>
<proteinExistence type="predicted"/>
<gene>
    <name evidence="1" type="ORF">GRG538_LOCUS9767</name>
    <name evidence="2" type="ORF">QYT958_LOCUS16317</name>
</gene>
<dbReference type="EMBL" id="CAJNYT010001168">
    <property type="protein sequence ID" value="CAF3398250.1"/>
    <property type="molecule type" value="Genomic_DNA"/>
</dbReference>
<dbReference type="Proteomes" id="UP000663872">
    <property type="component" value="Unassembled WGS sequence"/>
</dbReference>
<dbReference type="Proteomes" id="UP000663848">
    <property type="component" value="Unassembled WGS sequence"/>
</dbReference>
<accession>A0A817ZTK3</accession>
<evidence type="ECO:0000313" key="1">
    <source>
        <dbReference type="EMBL" id="CAF3398250.1"/>
    </source>
</evidence>